<accession>A0A0M3J2P4</accession>
<dbReference type="WBParaSite" id="ASIM_0000180401-mRNA-1">
    <property type="protein sequence ID" value="ASIM_0000180401-mRNA-1"/>
    <property type="gene ID" value="ASIM_0000180401"/>
</dbReference>
<feature type="compositionally biased region" description="Acidic residues" evidence="1">
    <location>
        <begin position="1"/>
        <end position="18"/>
    </location>
</feature>
<feature type="compositionally biased region" description="Basic and acidic residues" evidence="1">
    <location>
        <begin position="41"/>
        <end position="52"/>
    </location>
</feature>
<evidence type="ECO:0000313" key="2">
    <source>
        <dbReference type="EMBL" id="VDK19057.1"/>
    </source>
</evidence>
<evidence type="ECO:0000256" key="1">
    <source>
        <dbReference type="SAM" id="MobiDB-lite"/>
    </source>
</evidence>
<protein>
    <submittedName>
        <fullName evidence="4">Protein kinase domain-containing protein</fullName>
    </submittedName>
</protein>
<dbReference type="Proteomes" id="UP000267096">
    <property type="component" value="Unassembled WGS sequence"/>
</dbReference>
<organism evidence="4">
    <name type="scientific">Anisakis simplex</name>
    <name type="common">Herring worm</name>
    <dbReference type="NCBI Taxonomy" id="6269"/>
    <lineage>
        <taxon>Eukaryota</taxon>
        <taxon>Metazoa</taxon>
        <taxon>Ecdysozoa</taxon>
        <taxon>Nematoda</taxon>
        <taxon>Chromadorea</taxon>
        <taxon>Rhabditida</taxon>
        <taxon>Spirurina</taxon>
        <taxon>Ascaridomorpha</taxon>
        <taxon>Ascaridoidea</taxon>
        <taxon>Anisakidae</taxon>
        <taxon>Anisakis</taxon>
        <taxon>Anisakis simplex complex</taxon>
    </lineage>
</organism>
<dbReference type="EMBL" id="UYRR01001904">
    <property type="protein sequence ID" value="VDK19057.1"/>
    <property type="molecule type" value="Genomic_DNA"/>
</dbReference>
<dbReference type="OrthoDB" id="10564211at2759"/>
<evidence type="ECO:0000313" key="4">
    <source>
        <dbReference type="WBParaSite" id="ASIM_0000180401-mRNA-1"/>
    </source>
</evidence>
<reference evidence="4" key="1">
    <citation type="submission" date="2017-02" db="UniProtKB">
        <authorList>
            <consortium name="WormBaseParasite"/>
        </authorList>
    </citation>
    <scope>IDENTIFICATION</scope>
</reference>
<keyword evidence="3" id="KW-1185">Reference proteome</keyword>
<reference evidence="2 3" key="2">
    <citation type="submission" date="2018-11" db="EMBL/GenBank/DDBJ databases">
        <authorList>
            <consortium name="Pathogen Informatics"/>
        </authorList>
    </citation>
    <scope>NUCLEOTIDE SEQUENCE [LARGE SCALE GENOMIC DNA]</scope>
</reference>
<gene>
    <name evidence="2" type="ORF">ASIM_LOCUS1676</name>
</gene>
<name>A0A0M3J2P4_ANISI</name>
<evidence type="ECO:0000313" key="3">
    <source>
        <dbReference type="Proteomes" id="UP000267096"/>
    </source>
</evidence>
<feature type="region of interest" description="Disordered" evidence="1">
    <location>
        <begin position="1"/>
        <end position="52"/>
    </location>
</feature>
<feature type="compositionally biased region" description="Polar residues" evidence="1">
    <location>
        <begin position="29"/>
        <end position="39"/>
    </location>
</feature>
<dbReference type="AlphaFoldDB" id="A0A0M3J2P4"/>
<sequence length="104" mass="11663">MDSLVEDAGDFYDGENESDDKRNEHSFKRSATTSETSADGNEAKKPKIEQKTEAKTEFIESFSNKSLRYYDFMHLGGPEVEAQKIGSGIGFLLGIEFLTTERGR</sequence>
<proteinExistence type="predicted"/>